<dbReference type="Proteomes" id="UP000693892">
    <property type="component" value="Unassembled WGS sequence"/>
</dbReference>
<dbReference type="AlphaFoldDB" id="A0A916K0Q0"/>
<reference evidence="1" key="1">
    <citation type="submission" date="2021-06" db="EMBL/GenBank/DDBJ databases">
        <authorList>
            <person name="Criscuolo A."/>
        </authorList>
    </citation>
    <scope>NUCLEOTIDE SEQUENCE</scope>
    <source>
        <strain evidence="1">CIP111803</strain>
    </source>
</reference>
<dbReference type="InterPro" id="IPR043777">
    <property type="entry name" value="DUF5719"/>
</dbReference>
<organism evidence="1 2">
    <name type="scientific">Leucobacter soli</name>
    <dbReference type="NCBI Taxonomy" id="2812850"/>
    <lineage>
        <taxon>Bacteria</taxon>
        <taxon>Bacillati</taxon>
        <taxon>Actinomycetota</taxon>
        <taxon>Actinomycetes</taxon>
        <taxon>Micrococcales</taxon>
        <taxon>Microbacteriaceae</taxon>
        <taxon>Leucobacter</taxon>
    </lineage>
</organism>
<evidence type="ECO:0000313" key="1">
    <source>
        <dbReference type="EMBL" id="CAG7621793.1"/>
    </source>
</evidence>
<keyword evidence="2" id="KW-1185">Reference proteome</keyword>
<accession>A0A916K0Q0</accession>
<gene>
    <name evidence="1" type="ORF">LEUCIP111803_02453</name>
</gene>
<sequence length="464" mass="46761">MSERSNRALRGGIRAVTGVLIVGVAATGAVLVGAAPLPSVTRDPVAVRVDAVQGGERWFVCAGSFAELGADSKNPSVAVPSGAARVVVAGTASSQGDLERERSGGSAPVVLQAPANQPFAAAQTQSVETEELRGLASQSCAEPANEQWLVGGSTAVGASTTVNLGNPAGKPATVQLTVFDEEGQVDSAQTSGVLVPAGSERIVSLNGYAPGRDRLAVRVVSTGAAVTASLGIGQVDGLQSFAVDAVTRQLTAETTLVVPGVAHPGDADDAGPTDVGHLDEFPMVVRALSAEARNGTAVVTALHGDGTRTELGEIELSGAAVGELSVESWPEQANAVVIEADVPIVGGVLGTTAGTLRDTAWFTPAPELPVDTEVAVPVVSRGQLVLANTGEQEAEVRVTGSGTAEQTYRVPAGAAIVVQAAADSRIFSDAPVHAGVRIASGGDLAGYPVLAENERTAALTVYPR</sequence>
<comment type="caution">
    <text evidence="1">The sequence shown here is derived from an EMBL/GenBank/DDBJ whole genome shotgun (WGS) entry which is preliminary data.</text>
</comment>
<evidence type="ECO:0000313" key="2">
    <source>
        <dbReference type="Proteomes" id="UP000693892"/>
    </source>
</evidence>
<protein>
    <recommendedName>
        <fullName evidence="3">Large extracellular alpha-helical protein</fullName>
    </recommendedName>
</protein>
<dbReference type="EMBL" id="CAJVAP010000041">
    <property type="protein sequence ID" value="CAG7621793.1"/>
    <property type="molecule type" value="Genomic_DNA"/>
</dbReference>
<name>A0A916K0Q0_9MICO</name>
<evidence type="ECO:0008006" key="3">
    <source>
        <dbReference type="Google" id="ProtNLM"/>
    </source>
</evidence>
<proteinExistence type="predicted"/>
<dbReference type="RefSeq" id="WP_218116373.1">
    <property type="nucleotide sequence ID" value="NZ_CAJVAP010000041.1"/>
</dbReference>
<dbReference type="Pfam" id="PF18986">
    <property type="entry name" value="DUF5719"/>
    <property type="match status" value="1"/>
</dbReference>